<proteinExistence type="predicted"/>
<name>A0A7H4MV50_9ENTR</name>
<accession>A0A7H4MV50</accession>
<dbReference type="Proteomes" id="UP000255050">
    <property type="component" value="Unassembled WGS sequence"/>
</dbReference>
<protein>
    <submittedName>
        <fullName evidence="1">Uncharacterized protein</fullName>
    </submittedName>
</protein>
<evidence type="ECO:0000313" key="1">
    <source>
        <dbReference type="EMBL" id="STT04870.1"/>
    </source>
</evidence>
<sequence>MAAQRLQRRRGGVPLDKRRIGLLGQDRALDIRVIVSVEAQQIQRTLQRGQRRVKGGVFGIATGEKGTVFQLQRNAGMVSCCKAYGNGWPPESPPEPARRR</sequence>
<comment type="caution">
    <text evidence="1">The sequence shown here is derived from an EMBL/GenBank/DDBJ whole genome shotgun (WGS) entry which is preliminary data.</text>
</comment>
<organism evidence="1 2">
    <name type="scientific">Klebsiella michiganensis</name>
    <dbReference type="NCBI Taxonomy" id="1134687"/>
    <lineage>
        <taxon>Bacteria</taxon>
        <taxon>Pseudomonadati</taxon>
        <taxon>Pseudomonadota</taxon>
        <taxon>Gammaproteobacteria</taxon>
        <taxon>Enterobacterales</taxon>
        <taxon>Enterobacteriaceae</taxon>
        <taxon>Klebsiella/Raoultella group</taxon>
        <taxon>Klebsiella</taxon>
    </lineage>
</organism>
<evidence type="ECO:0000313" key="2">
    <source>
        <dbReference type="Proteomes" id="UP000255050"/>
    </source>
</evidence>
<dbReference type="AlphaFoldDB" id="A0A7H4MV50"/>
<dbReference type="EMBL" id="UGJR01000005">
    <property type="protein sequence ID" value="STT04870.1"/>
    <property type="molecule type" value="Genomic_DNA"/>
</dbReference>
<reference evidence="1 2" key="1">
    <citation type="submission" date="2018-06" db="EMBL/GenBank/DDBJ databases">
        <authorList>
            <consortium name="Pathogen Informatics"/>
            <person name="Doyle S."/>
        </authorList>
    </citation>
    <scope>NUCLEOTIDE SEQUENCE [LARGE SCALE GENOMIC DNA]</scope>
    <source>
        <strain evidence="1 2">NCTC11694</strain>
    </source>
</reference>
<gene>
    <name evidence="1" type="ORF">NCTC11694_06557</name>
</gene>